<dbReference type="Proteomes" id="UP000051574">
    <property type="component" value="Unassembled WGS sequence"/>
</dbReference>
<protein>
    <recommendedName>
        <fullName evidence="3">WD40 domain-containing protein</fullName>
    </recommendedName>
</protein>
<gene>
    <name evidence="1" type="ORF">AMK59_1740</name>
</gene>
<comment type="caution">
    <text evidence="1">The sequence shown here is derived from an EMBL/GenBank/DDBJ whole genome shotgun (WGS) entry which is preliminary data.</text>
</comment>
<organism evidence="1 2">
    <name type="scientific">Oryctes borbonicus</name>
    <dbReference type="NCBI Taxonomy" id="1629725"/>
    <lineage>
        <taxon>Eukaryota</taxon>
        <taxon>Metazoa</taxon>
        <taxon>Ecdysozoa</taxon>
        <taxon>Arthropoda</taxon>
        <taxon>Hexapoda</taxon>
        <taxon>Insecta</taxon>
        <taxon>Pterygota</taxon>
        <taxon>Neoptera</taxon>
        <taxon>Endopterygota</taxon>
        <taxon>Coleoptera</taxon>
        <taxon>Polyphaga</taxon>
        <taxon>Scarabaeiformia</taxon>
        <taxon>Scarabaeidae</taxon>
        <taxon>Dynastinae</taxon>
        <taxon>Oryctes</taxon>
    </lineage>
</organism>
<name>A0A0T6BHS9_9SCAR</name>
<evidence type="ECO:0000313" key="2">
    <source>
        <dbReference type="Proteomes" id="UP000051574"/>
    </source>
</evidence>
<accession>A0A0T6BHS9</accession>
<dbReference type="InterPro" id="IPR036322">
    <property type="entry name" value="WD40_repeat_dom_sf"/>
</dbReference>
<dbReference type="OrthoDB" id="2162425at2759"/>
<dbReference type="AlphaFoldDB" id="A0A0T6BHS9"/>
<evidence type="ECO:0000313" key="1">
    <source>
        <dbReference type="EMBL" id="KRT86902.1"/>
    </source>
</evidence>
<evidence type="ECO:0008006" key="3">
    <source>
        <dbReference type="Google" id="ProtNLM"/>
    </source>
</evidence>
<keyword evidence="2" id="KW-1185">Reference proteome</keyword>
<reference evidence="1 2" key="1">
    <citation type="submission" date="2015-09" db="EMBL/GenBank/DDBJ databases">
        <title>Draft genome of the scarab beetle Oryctes borbonicus.</title>
        <authorList>
            <person name="Meyer J.M."/>
            <person name="Markov G.V."/>
            <person name="Baskaran P."/>
            <person name="Herrmann M."/>
            <person name="Sommer R.J."/>
            <person name="Roedelsperger C."/>
        </authorList>
    </citation>
    <scope>NUCLEOTIDE SEQUENCE [LARGE SCALE GENOMIC DNA]</scope>
    <source>
        <strain evidence="1">OB123</strain>
        <tissue evidence="1">Whole animal</tissue>
    </source>
</reference>
<dbReference type="SUPFAM" id="SSF50978">
    <property type="entry name" value="WD40 repeat-like"/>
    <property type="match status" value="1"/>
</dbReference>
<sequence length="131" mass="15193">MALFSRNTEAPLITLTNCDDAASESGIEFVEWSRNKPCVLYAKDKKNRIHIWDLSVSDIFPVCTIPFKDEINFMKLSPNITKDENVKRSYMVLISNTFNVNLYILNKDHGQQNPADYDINVKKFLNYVNRL</sequence>
<dbReference type="EMBL" id="LJIG01000038">
    <property type="protein sequence ID" value="KRT86902.1"/>
    <property type="molecule type" value="Genomic_DNA"/>
</dbReference>
<proteinExistence type="predicted"/>